<dbReference type="GO" id="GO:0004198">
    <property type="term" value="F:calcium-dependent cysteine-type endopeptidase activity"/>
    <property type="evidence" value="ECO:0007669"/>
    <property type="project" value="InterPro"/>
</dbReference>
<reference evidence="5" key="1">
    <citation type="submission" date="2017-02" db="UniProtKB">
        <authorList>
            <consortium name="WormBaseParasite"/>
        </authorList>
    </citation>
    <scope>IDENTIFICATION</scope>
</reference>
<dbReference type="InterPro" id="IPR022682">
    <property type="entry name" value="Calpain_domain_III"/>
</dbReference>
<feature type="domain" description="Peptidase C2 calpain" evidence="2">
    <location>
        <begin position="2"/>
        <end position="74"/>
    </location>
</feature>
<dbReference type="PANTHER" id="PTHR10183:SF433">
    <property type="entry name" value="CALPAIN-A-RELATED"/>
    <property type="match status" value="1"/>
</dbReference>
<dbReference type="WBParaSite" id="ASIM_0000438701-mRNA-1">
    <property type="protein sequence ID" value="ASIM_0000438701-mRNA-1"/>
    <property type="gene ID" value="ASIM_0000438701"/>
</dbReference>
<evidence type="ECO:0000313" key="3">
    <source>
        <dbReference type="EMBL" id="VDK23338.1"/>
    </source>
</evidence>
<dbReference type="AlphaFoldDB" id="A0A0M3J9W8"/>
<dbReference type="Gene3D" id="2.60.120.380">
    <property type="match status" value="1"/>
</dbReference>
<keyword evidence="4" id="KW-1185">Reference proteome</keyword>
<sequence length="74" mass="8531">MQFQADGTSGRLDEDFFRLNRACARSDAFINLREVTARFRVTPGDYVIIPSTYEPNVEAQFLLRIYANGFMESM</sequence>
<dbReference type="PANTHER" id="PTHR10183">
    <property type="entry name" value="CALPAIN"/>
    <property type="match status" value="1"/>
</dbReference>
<dbReference type="EMBL" id="UYRR01007141">
    <property type="protein sequence ID" value="VDK23338.1"/>
    <property type="molecule type" value="Genomic_DNA"/>
</dbReference>
<proteinExistence type="inferred from homology"/>
<evidence type="ECO:0000259" key="2">
    <source>
        <dbReference type="SMART" id="SM00720"/>
    </source>
</evidence>
<accession>A0A0M3J9W8</accession>
<evidence type="ECO:0000256" key="1">
    <source>
        <dbReference type="ARBA" id="ARBA00007623"/>
    </source>
</evidence>
<reference evidence="3 4" key="2">
    <citation type="submission" date="2018-11" db="EMBL/GenBank/DDBJ databases">
        <authorList>
            <consortium name="Pathogen Informatics"/>
        </authorList>
    </citation>
    <scope>NUCLEOTIDE SEQUENCE [LARGE SCALE GENOMIC DNA]</scope>
</reference>
<dbReference type="Proteomes" id="UP000267096">
    <property type="component" value="Unassembled WGS sequence"/>
</dbReference>
<dbReference type="Pfam" id="PF01067">
    <property type="entry name" value="Calpain_III"/>
    <property type="match status" value="1"/>
</dbReference>
<dbReference type="GO" id="GO:0005737">
    <property type="term" value="C:cytoplasm"/>
    <property type="evidence" value="ECO:0007669"/>
    <property type="project" value="TreeGrafter"/>
</dbReference>
<dbReference type="InterPro" id="IPR036213">
    <property type="entry name" value="Calpain_III_sf"/>
</dbReference>
<evidence type="ECO:0000313" key="5">
    <source>
        <dbReference type="WBParaSite" id="ASIM_0000438701-mRNA-1"/>
    </source>
</evidence>
<dbReference type="OrthoDB" id="424753at2759"/>
<evidence type="ECO:0000313" key="4">
    <source>
        <dbReference type="Proteomes" id="UP000267096"/>
    </source>
</evidence>
<gene>
    <name evidence="3" type="ORF">ASIM_LOCUS4201</name>
</gene>
<protein>
    <submittedName>
        <fullName evidence="5">Calpain_III domain-containing protein</fullName>
    </submittedName>
</protein>
<comment type="similarity">
    <text evidence="1">Belongs to the peptidase C2 family.</text>
</comment>
<dbReference type="SMART" id="SM00720">
    <property type="entry name" value="calpain_III"/>
    <property type="match status" value="1"/>
</dbReference>
<name>A0A0M3J9W8_ANISI</name>
<dbReference type="InterPro" id="IPR022684">
    <property type="entry name" value="Calpain_cysteine_protease"/>
</dbReference>
<organism evidence="5">
    <name type="scientific">Anisakis simplex</name>
    <name type="common">Herring worm</name>
    <dbReference type="NCBI Taxonomy" id="6269"/>
    <lineage>
        <taxon>Eukaryota</taxon>
        <taxon>Metazoa</taxon>
        <taxon>Ecdysozoa</taxon>
        <taxon>Nematoda</taxon>
        <taxon>Chromadorea</taxon>
        <taxon>Rhabditida</taxon>
        <taxon>Spirurina</taxon>
        <taxon>Ascaridomorpha</taxon>
        <taxon>Ascaridoidea</taxon>
        <taxon>Anisakidae</taxon>
        <taxon>Anisakis</taxon>
        <taxon>Anisakis simplex complex</taxon>
    </lineage>
</organism>
<dbReference type="InterPro" id="IPR022683">
    <property type="entry name" value="Calpain_III"/>
</dbReference>
<dbReference type="GO" id="GO:0006508">
    <property type="term" value="P:proteolysis"/>
    <property type="evidence" value="ECO:0007669"/>
    <property type="project" value="InterPro"/>
</dbReference>
<dbReference type="SUPFAM" id="SSF49758">
    <property type="entry name" value="Calpain large subunit, middle domain (domain III)"/>
    <property type="match status" value="1"/>
</dbReference>